<dbReference type="InterPro" id="IPR010982">
    <property type="entry name" value="Lambda_DNA-bd_dom_sf"/>
</dbReference>
<comment type="caution">
    <text evidence="3">The sequence shown here is derived from an EMBL/GenBank/DDBJ whole genome shotgun (WGS) entry which is preliminary data.</text>
</comment>
<keyword evidence="1 3" id="KW-0238">DNA-binding</keyword>
<accession>A0A3M3G9J4</accession>
<dbReference type="GO" id="GO:0003677">
    <property type="term" value="F:DNA binding"/>
    <property type="evidence" value="ECO:0007669"/>
    <property type="project" value="UniProtKB-KW"/>
</dbReference>
<name>A0A3M3G9J4_PSEYM</name>
<dbReference type="PROSITE" id="PS50943">
    <property type="entry name" value="HTH_CROC1"/>
    <property type="match status" value="1"/>
</dbReference>
<dbReference type="InterPro" id="IPR001387">
    <property type="entry name" value="Cro/C1-type_HTH"/>
</dbReference>
<evidence type="ECO:0000259" key="2">
    <source>
        <dbReference type="PROSITE" id="PS50943"/>
    </source>
</evidence>
<dbReference type="CDD" id="cd00093">
    <property type="entry name" value="HTH_XRE"/>
    <property type="match status" value="1"/>
</dbReference>
<dbReference type="Pfam" id="PF13560">
    <property type="entry name" value="HTH_31"/>
    <property type="match status" value="1"/>
</dbReference>
<dbReference type="Gene3D" id="1.10.260.40">
    <property type="entry name" value="lambda repressor-like DNA-binding domains"/>
    <property type="match status" value="1"/>
</dbReference>
<protein>
    <submittedName>
        <fullName evidence="3">Prophage PSPPH05, DNA-binding protein</fullName>
    </submittedName>
</protein>
<dbReference type="SUPFAM" id="SSF47413">
    <property type="entry name" value="lambda repressor-like DNA-binding domains"/>
    <property type="match status" value="1"/>
</dbReference>
<evidence type="ECO:0000313" key="4">
    <source>
        <dbReference type="Proteomes" id="UP000271631"/>
    </source>
</evidence>
<evidence type="ECO:0000256" key="1">
    <source>
        <dbReference type="ARBA" id="ARBA00023125"/>
    </source>
</evidence>
<dbReference type="AlphaFoldDB" id="A0A3M3G9J4"/>
<feature type="domain" description="HTH cro/C1-type" evidence="2">
    <location>
        <begin position="45"/>
        <end position="99"/>
    </location>
</feature>
<organism evidence="3 4">
    <name type="scientific">Pseudomonas syringae pv. maculicola</name>
    <dbReference type="NCBI Taxonomy" id="59511"/>
    <lineage>
        <taxon>Bacteria</taxon>
        <taxon>Pseudomonadati</taxon>
        <taxon>Pseudomonadota</taxon>
        <taxon>Gammaproteobacteria</taxon>
        <taxon>Pseudomonadales</taxon>
        <taxon>Pseudomonadaceae</taxon>
        <taxon>Pseudomonas</taxon>
    </lineage>
</organism>
<dbReference type="PANTHER" id="PTHR46558:SF11">
    <property type="entry name" value="HTH-TYPE TRANSCRIPTIONAL REGULATOR XRE"/>
    <property type="match status" value="1"/>
</dbReference>
<dbReference type="SMART" id="SM00530">
    <property type="entry name" value="HTH_XRE"/>
    <property type="match status" value="1"/>
</dbReference>
<dbReference type="EMBL" id="RBUQ01000213">
    <property type="protein sequence ID" value="RMV34813.1"/>
    <property type="molecule type" value="Genomic_DNA"/>
</dbReference>
<evidence type="ECO:0000313" key="3">
    <source>
        <dbReference type="EMBL" id="RMV34813.1"/>
    </source>
</evidence>
<dbReference type="PANTHER" id="PTHR46558">
    <property type="entry name" value="TRACRIPTIONAL REGULATORY PROTEIN-RELATED-RELATED"/>
    <property type="match status" value="1"/>
</dbReference>
<sequence>MLTTEGHDMQALKCRNNGTGQLNSIYDLETMRNQSDRTMTLSENLKRFRKARGLTQPDVWGPAGIAKSSYTSYEAGTQMPSADKIVELAKVLGVSTDELLLGESELTVSEDLRPILKRFDSLPPEIRNQARIALKGVLFGFEQEAIK</sequence>
<reference evidence="3 4" key="1">
    <citation type="submission" date="2018-08" db="EMBL/GenBank/DDBJ databases">
        <title>Recombination of ecologically and evolutionarily significant loci maintains genetic cohesion in the Pseudomonas syringae species complex.</title>
        <authorList>
            <person name="Dillon M."/>
            <person name="Thakur S."/>
            <person name="Almeida R.N.D."/>
            <person name="Weir B.S."/>
            <person name="Guttman D.S."/>
        </authorList>
    </citation>
    <scope>NUCLEOTIDE SEQUENCE [LARGE SCALE GENOMIC DNA]</scope>
    <source>
        <strain evidence="3 4">ICMP 11281</strain>
    </source>
</reference>
<proteinExistence type="predicted"/>
<dbReference type="Proteomes" id="UP000271631">
    <property type="component" value="Unassembled WGS sequence"/>
</dbReference>
<gene>
    <name evidence="3" type="ORF">ALP13_01171</name>
</gene>